<dbReference type="SMART" id="SM00262">
    <property type="entry name" value="GEL"/>
    <property type="match status" value="6"/>
</dbReference>
<feature type="domain" description="HP" evidence="2">
    <location>
        <begin position="746"/>
        <end position="811"/>
    </location>
</feature>
<dbReference type="GO" id="GO:0005546">
    <property type="term" value="F:phosphatidylinositol-4,5-bisphosphate binding"/>
    <property type="evidence" value="ECO:0007669"/>
    <property type="project" value="TreeGrafter"/>
</dbReference>
<dbReference type="GO" id="GO:0005737">
    <property type="term" value="C:cytoplasm"/>
    <property type="evidence" value="ECO:0007669"/>
    <property type="project" value="TreeGrafter"/>
</dbReference>
<dbReference type="GO" id="GO:0051014">
    <property type="term" value="P:actin filament severing"/>
    <property type="evidence" value="ECO:0007669"/>
    <property type="project" value="TreeGrafter"/>
</dbReference>
<dbReference type="GO" id="GO:0051016">
    <property type="term" value="P:barbed-end actin filament capping"/>
    <property type="evidence" value="ECO:0007669"/>
    <property type="project" value="TreeGrafter"/>
</dbReference>
<evidence type="ECO:0000313" key="4">
    <source>
        <dbReference type="RefSeq" id="XP_011505575.1"/>
    </source>
</evidence>
<dbReference type="InterPro" id="IPR007122">
    <property type="entry name" value="Villin/Gelsolin"/>
</dbReference>
<dbReference type="InterPro" id="IPR007123">
    <property type="entry name" value="Gelsolin-like_dom"/>
</dbReference>
<name>A0AAJ6YWA2_9HYME</name>
<dbReference type="Gene3D" id="1.10.950.10">
    <property type="entry name" value="Villin headpiece domain"/>
    <property type="match status" value="1"/>
</dbReference>
<dbReference type="PRINTS" id="PR00597">
    <property type="entry name" value="GELSOLIN"/>
</dbReference>
<keyword evidence="3" id="KW-1185">Reference proteome</keyword>
<dbReference type="SUPFAM" id="SSF55753">
    <property type="entry name" value="Actin depolymerizing proteins"/>
    <property type="match status" value="6"/>
</dbReference>
<reference evidence="4" key="1">
    <citation type="submission" date="2025-08" db="UniProtKB">
        <authorList>
            <consortium name="RefSeq"/>
        </authorList>
    </citation>
    <scope>IDENTIFICATION</scope>
</reference>
<dbReference type="PANTHER" id="PTHR11977:SF57">
    <property type="entry name" value="VILLIN-LIKE PROTEIN QUAIL"/>
    <property type="match status" value="1"/>
</dbReference>
<sequence>MGFLKRDDASSCSDESNVDIFRSIPKASTAFSIWKIEGLRIISLGRTKVGTFLSDSAYLLYAASDRDGVLPYPNMPTKELKNKAAVRAIHFWVGADCDMNVSGAAARAAAELDSRVAATILMREAQGRESPRFHAYFRQRSINVEGQSVEDDYKCSLHRVTGTALPVLTQLTPVDWSSFSSRDVILLDVRTRSVIFLWLGSKSDPLHKSHALRLLDEQKKTKNGEETRIFIVEDGYEQTLQPEARKLFNEILDLSVRFVSPEPLIESYQPSASIKLYKCNELNGKYKVAELKSGPIFRSDLESSAVFLLERGEAGVWAWVGKDASAKERLEAVRNARGFVKKKGYGPCVPVARALEAREPPEMRSWVKGWPRSCARPLILPTSFEPDYMAERPRMAAECQLVDDGNGERTLWRVEHQTGLVLLKDSGVFYAEACYLLRYKYGYGRRSRTIIYHWEGAESMCNDKEAAIEAACNLSEDESAQLIITSQGNEPPHLLQMYNGKLIILNGPHRDAPPKKYLVRVYGSTPYTSKAVERPLRANSLDSGGVFILFSNLPMVWCGSKSTGDAREASRRLAPATAPLICEGKEDDEFWTQLEGKGVCNVESVESEGEDMDKHFYHLKIEKSMFTGEEILGFAQNSLIPEASWLLDAGSVIWIWIGSYCAPKPLKDYIEEAKIFLHTHPVNRDRSTIISIIKQGLEPPTFIGLFDNWNHNLLRDYRPFNALRASVQERDALINDITAIKIISEFAHFVKYPLKILKNDPENLPPGVDVSRKEMHLTFDDFMTVFKMEPTEFEKLPTWRRQRLKQTAGLF</sequence>
<dbReference type="InterPro" id="IPR003128">
    <property type="entry name" value="Villin_headpiece"/>
</dbReference>
<evidence type="ECO:0000259" key="2">
    <source>
        <dbReference type="PROSITE" id="PS51089"/>
    </source>
</evidence>
<dbReference type="KEGG" id="csol:105368288"/>
<dbReference type="GO" id="GO:0008154">
    <property type="term" value="P:actin polymerization or depolymerization"/>
    <property type="evidence" value="ECO:0007669"/>
    <property type="project" value="TreeGrafter"/>
</dbReference>
<dbReference type="PANTHER" id="PTHR11977">
    <property type="entry name" value="VILLIN"/>
    <property type="match status" value="1"/>
</dbReference>
<protein>
    <submittedName>
        <fullName evidence="4">Villin-like protein quail</fullName>
    </submittedName>
</protein>
<proteinExistence type="inferred from homology"/>
<dbReference type="InterPro" id="IPR036886">
    <property type="entry name" value="Villin_headpiece_dom_sf"/>
</dbReference>
<dbReference type="RefSeq" id="XP_011505575.1">
    <property type="nucleotide sequence ID" value="XM_011507273.1"/>
</dbReference>
<accession>A0AAJ6YWA2</accession>
<gene>
    <name evidence="4" type="primary">LOC105368288</name>
</gene>
<dbReference type="GeneID" id="105368288"/>
<dbReference type="InterPro" id="IPR029006">
    <property type="entry name" value="ADF-H/Gelsolin-like_dom_sf"/>
</dbReference>
<dbReference type="GO" id="GO:0015629">
    <property type="term" value="C:actin cytoskeleton"/>
    <property type="evidence" value="ECO:0007669"/>
    <property type="project" value="TreeGrafter"/>
</dbReference>
<comment type="similarity">
    <text evidence="1">Belongs to the villin/gelsolin family.</text>
</comment>
<dbReference type="PROSITE" id="PS51089">
    <property type="entry name" value="HP"/>
    <property type="match status" value="1"/>
</dbReference>
<dbReference type="Proteomes" id="UP000695007">
    <property type="component" value="Unplaced"/>
</dbReference>
<dbReference type="Pfam" id="PF00626">
    <property type="entry name" value="Gelsolin"/>
    <property type="match status" value="2"/>
</dbReference>
<organism evidence="3 4">
    <name type="scientific">Ceratosolen solmsi marchali</name>
    <dbReference type="NCBI Taxonomy" id="326594"/>
    <lineage>
        <taxon>Eukaryota</taxon>
        <taxon>Metazoa</taxon>
        <taxon>Ecdysozoa</taxon>
        <taxon>Arthropoda</taxon>
        <taxon>Hexapoda</taxon>
        <taxon>Insecta</taxon>
        <taxon>Pterygota</taxon>
        <taxon>Neoptera</taxon>
        <taxon>Endopterygota</taxon>
        <taxon>Hymenoptera</taxon>
        <taxon>Apocrita</taxon>
        <taxon>Proctotrupomorpha</taxon>
        <taxon>Chalcidoidea</taxon>
        <taxon>Agaonidae</taxon>
        <taxon>Agaoninae</taxon>
        <taxon>Ceratosolen</taxon>
    </lineage>
</organism>
<dbReference type="SMART" id="SM00153">
    <property type="entry name" value="VHP"/>
    <property type="match status" value="1"/>
</dbReference>
<evidence type="ECO:0000256" key="1">
    <source>
        <dbReference type="ARBA" id="ARBA00008418"/>
    </source>
</evidence>
<dbReference type="GO" id="GO:0051015">
    <property type="term" value="F:actin filament binding"/>
    <property type="evidence" value="ECO:0007669"/>
    <property type="project" value="InterPro"/>
</dbReference>
<dbReference type="SUPFAM" id="SSF47050">
    <property type="entry name" value="VHP, Villin headpiece domain"/>
    <property type="match status" value="1"/>
</dbReference>
<dbReference type="AlphaFoldDB" id="A0AAJ6YWA2"/>
<dbReference type="Gene3D" id="3.40.20.10">
    <property type="entry name" value="Severin"/>
    <property type="match status" value="6"/>
</dbReference>
<dbReference type="CTD" id="35058"/>
<evidence type="ECO:0000313" key="3">
    <source>
        <dbReference type="Proteomes" id="UP000695007"/>
    </source>
</evidence>
<dbReference type="Pfam" id="PF02209">
    <property type="entry name" value="VHP"/>
    <property type="match status" value="1"/>
</dbReference>